<dbReference type="SMART" id="SM00248">
    <property type="entry name" value="ANK"/>
    <property type="match status" value="6"/>
</dbReference>
<dbReference type="AlphaFoldDB" id="A0A1L7WWX6"/>
<dbReference type="OrthoDB" id="539213at2759"/>
<keyword evidence="6" id="KW-1185">Reference proteome</keyword>
<dbReference type="Proteomes" id="UP000184330">
    <property type="component" value="Unassembled WGS sequence"/>
</dbReference>
<feature type="repeat" description="ANK" evidence="3">
    <location>
        <begin position="533"/>
        <end position="565"/>
    </location>
</feature>
<sequence length="623" mass="70868">MPDEARIPTLELPPASFWECRPLEPPSEPRTAHEQDKSNGCAQKFRREESQGQHPSEDCNSRETMDPFSIFGTTAALVATTATAASSLKLLHSDYRDASKDTLHFQQQKEHLQLNLSLADGVLRDVPSLKSSLADLEAALPAQPFVGKRRDKVRWALGRKRKAQDDLGRWKDVQTCTSMTLLLRAHDKLGELTEIKEVLHDHFSEQDQKLAFYDNRMTQLELREQLFEAYMRRQELHVLCEKSAADLKRQTSASIHNLIVSLSIILRLIVSIDDYRTMYGIMLQCPLFYGMVLVWRMSIIRGWPTGRMHILRPRTEIPSNSAIITACLNNDIKCIQKLFAESQAHVSDITPDNLTLLRFAIRGGHYEVVKFLLDNGADPNQTFGKYDTSPLNNAFLTGRVDLIRLLLGAKADLHHVNTRTWTSLYYLWDPERPCHPTTSEILGVCNDEHFDFWNFRDLAGWAPFHRVAAFGHAVHIKKLFNMKAIKRNDKPETVAGWSPIQCAARFGNLSTFEYLVKEMMAPFDTFGDLQDENGWTLLHLAAASGSDEMIKVLLLYGLNPDARSDESTLCLPEELDNRALTPRQIAEHYGYAKQYDNALRAAENWDCTKADEANGYEILKEHG</sequence>
<dbReference type="PROSITE" id="PS50088">
    <property type="entry name" value="ANK_REPEAT"/>
    <property type="match status" value="3"/>
</dbReference>
<gene>
    <name evidence="5" type="ORF">PAC_07165</name>
</gene>
<evidence type="ECO:0000256" key="1">
    <source>
        <dbReference type="ARBA" id="ARBA00022737"/>
    </source>
</evidence>
<dbReference type="PANTHER" id="PTHR24198">
    <property type="entry name" value="ANKYRIN REPEAT AND PROTEIN KINASE DOMAIN-CONTAINING PROTEIN"/>
    <property type="match status" value="1"/>
</dbReference>
<dbReference type="InterPro" id="IPR036770">
    <property type="entry name" value="Ankyrin_rpt-contain_sf"/>
</dbReference>
<dbReference type="InterPro" id="IPR002110">
    <property type="entry name" value="Ankyrin_rpt"/>
</dbReference>
<evidence type="ECO:0000256" key="3">
    <source>
        <dbReference type="PROSITE-ProRule" id="PRU00023"/>
    </source>
</evidence>
<dbReference type="SUPFAM" id="SSF48403">
    <property type="entry name" value="Ankyrin repeat"/>
    <property type="match status" value="1"/>
</dbReference>
<dbReference type="Pfam" id="PF12796">
    <property type="entry name" value="Ank_2"/>
    <property type="match status" value="2"/>
</dbReference>
<keyword evidence="1" id="KW-0677">Repeat</keyword>
<feature type="region of interest" description="Disordered" evidence="4">
    <location>
        <begin position="17"/>
        <end position="65"/>
    </location>
</feature>
<evidence type="ECO:0000313" key="5">
    <source>
        <dbReference type="EMBL" id="CZR57276.1"/>
    </source>
</evidence>
<dbReference type="PROSITE" id="PS50297">
    <property type="entry name" value="ANK_REP_REGION"/>
    <property type="match status" value="2"/>
</dbReference>
<feature type="compositionally biased region" description="Basic and acidic residues" evidence="4">
    <location>
        <begin position="45"/>
        <end position="65"/>
    </location>
</feature>
<evidence type="ECO:0000256" key="4">
    <source>
        <dbReference type="SAM" id="MobiDB-lite"/>
    </source>
</evidence>
<feature type="repeat" description="ANK" evidence="3">
    <location>
        <begin position="386"/>
        <end position="418"/>
    </location>
</feature>
<protein>
    <submittedName>
        <fullName evidence="5">Uncharacterized protein</fullName>
    </submittedName>
</protein>
<evidence type="ECO:0000256" key="2">
    <source>
        <dbReference type="ARBA" id="ARBA00023043"/>
    </source>
</evidence>
<dbReference type="Gene3D" id="1.25.40.20">
    <property type="entry name" value="Ankyrin repeat-containing domain"/>
    <property type="match status" value="1"/>
</dbReference>
<reference evidence="5 6" key="1">
    <citation type="submission" date="2016-03" db="EMBL/GenBank/DDBJ databases">
        <authorList>
            <person name="Ploux O."/>
        </authorList>
    </citation>
    <scope>NUCLEOTIDE SEQUENCE [LARGE SCALE GENOMIC DNA]</scope>
    <source>
        <strain evidence="5 6">UAMH 11012</strain>
    </source>
</reference>
<feature type="repeat" description="ANK" evidence="3">
    <location>
        <begin position="352"/>
        <end position="380"/>
    </location>
</feature>
<proteinExistence type="predicted"/>
<name>A0A1L7WWX6_9HELO</name>
<dbReference type="PANTHER" id="PTHR24198:SF165">
    <property type="entry name" value="ANKYRIN REPEAT-CONTAINING PROTEIN-RELATED"/>
    <property type="match status" value="1"/>
</dbReference>
<organism evidence="5 6">
    <name type="scientific">Phialocephala subalpina</name>
    <dbReference type="NCBI Taxonomy" id="576137"/>
    <lineage>
        <taxon>Eukaryota</taxon>
        <taxon>Fungi</taxon>
        <taxon>Dikarya</taxon>
        <taxon>Ascomycota</taxon>
        <taxon>Pezizomycotina</taxon>
        <taxon>Leotiomycetes</taxon>
        <taxon>Helotiales</taxon>
        <taxon>Mollisiaceae</taxon>
        <taxon>Phialocephala</taxon>
        <taxon>Phialocephala fortinii species complex</taxon>
    </lineage>
</organism>
<evidence type="ECO:0000313" key="6">
    <source>
        <dbReference type="Proteomes" id="UP000184330"/>
    </source>
</evidence>
<keyword evidence="2 3" id="KW-0040">ANK repeat</keyword>
<accession>A0A1L7WWX6</accession>
<dbReference type="EMBL" id="FJOG01000009">
    <property type="protein sequence ID" value="CZR57276.1"/>
    <property type="molecule type" value="Genomic_DNA"/>
</dbReference>
<dbReference type="STRING" id="576137.A0A1L7WWX6"/>